<comment type="subcellular location">
    <subcellularLocation>
        <location evidence="1">Membrane</location>
        <topology evidence="1">Multi-pass membrane protein</topology>
    </subcellularLocation>
</comment>
<dbReference type="Pfam" id="PF13564">
    <property type="entry name" value="DoxX_2"/>
    <property type="match status" value="1"/>
</dbReference>
<evidence type="ECO:0000256" key="2">
    <source>
        <dbReference type="ARBA" id="ARBA00022692"/>
    </source>
</evidence>
<evidence type="ECO:0000256" key="4">
    <source>
        <dbReference type="ARBA" id="ARBA00023136"/>
    </source>
</evidence>
<feature type="transmembrane region" description="Helical" evidence="5">
    <location>
        <begin position="94"/>
        <end position="113"/>
    </location>
</feature>
<evidence type="ECO:0000256" key="5">
    <source>
        <dbReference type="SAM" id="Phobius"/>
    </source>
</evidence>
<sequence length="117" mass="12302">MAIYVLQAMLGIAFLMSGIAKLAGARMHANNFRKWGFSPNVRLLVGGAEVLGGIGMLAGIWVPVLAVLAGLGLAALMVGALGVHRRAKDPFSQWAPAFVFLLVAASVAVRHASDWFS</sequence>
<keyword evidence="2 5" id="KW-0812">Transmembrane</keyword>
<name>A0A841U5H1_9BACL</name>
<dbReference type="EMBL" id="JACJVR010000090">
    <property type="protein sequence ID" value="MBB6694328.1"/>
    <property type="molecule type" value="Genomic_DNA"/>
</dbReference>
<reference evidence="6 7" key="1">
    <citation type="submission" date="2020-08" db="EMBL/GenBank/DDBJ databases">
        <title>Cohnella phylogeny.</title>
        <authorList>
            <person name="Dunlap C."/>
        </authorList>
    </citation>
    <scope>NUCLEOTIDE SEQUENCE [LARGE SCALE GENOMIC DNA]</scope>
    <source>
        <strain evidence="6 7">DSM 25239</strain>
    </source>
</reference>
<comment type="caution">
    <text evidence="6">The sequence shown here is derived from an EMBL/GenBank/DDBJ whole genome shotgun (WGS) entry which is preliminary data.</text>
</comment>
<evidence type="ECO:0000256" key="1">
    <source>
        <dbReference type="ARBA" id="ARBA00004141"/>
    </source>
</evidence>
<dbReference type="AlphaFoldDB" id="A0A841U5H1"/>
<keyword evidence="7" id="KW-1185">Reference proteome</keyword>
<evidence type="ECO:0000313" key="6">
    <source>
        <dbReference type="EMBL" id="MBB6694328.1"/>
    </source>
</evidence>
<protein>
    <submittedName>
        <fullName evidence="6">DoxX family protein</fullName>
    </submittedName>
</protein>
<dbReference type="RefSeq" id="WP_185138302.1">
    <property type="nucleotide sequence ID" value="NZ_BORM01000002.1"/>
</dbReference>
<dbReference type="InterPro" id="IPR032808">
    <property type="entry name" value="DoxX"/>
</dbReference>
<keyword evidence="4 5" id="KW-0472">Membrane</keyword>
<evidence type="ECO:0000313" key="7">
    <source>
        <dbReference type="Proteomes" id="UP000553776"/>
    </source>
</evidence>
<organism evidence="6 7">
    <name type="scientific">Cohnella xylanilytica</name>
    <dbReference type="NCBI Taxonomy" id="557555"/>
    <lineage>
        <taxon>Bacteria</taxon>
        <taxon>Bacillati</taxon>
        <taxon>Bacillota</taxon>
        <taxon>Bacilli</taxon>
        <taxon>Bacillales</taxon>
        <taxon>Paenibacillaceae</taxon>
        <taxon>Cohnella</taxon>
    </lineage>
</organism>
<gene>
    <name evidence="6" type="ORF">H7B90_23310</name>
</gene>
<dbReference type="Proteomes" id="UP000553776">
    <property type="component" value="Unassembled WGS sequence"/>
</dbReference>
<keyword evidence="3 5" id="KW-1133">Transmembrane helix</keyword>
<proteinExistence type="predicted"/>
<feature type="transmembrane region" description="Helical" evidence="5">
    <location>
        <begin position="60"/>
        <end position="82"/>
    </location>
</feature>
<evidence type="ECO:0000256" key="3">
    <source>
        <dbReference type="ARBA" id="ARBA00022989"/>
    </source>
</evidence>
<dbReference type="GO" id="GO:0016020">
    <property type="term" value="C:membrane"/>
    <property type="evidence" value="ECO:0007669"/>
    <property type="project" value="UniProtKB-SubCell"/>
</dbReference>
<accession>A0A841U5H1</accession>